<reference evidence="2 3" key="1">
    <citation type="submission" date="2018-04" db="EMBL/GenBank/DDBJ databases">
        <title>Pelagivirga bohaiensis gen. nov., sp. nov., a bacterium isolated from the Bohai Sea.</title>
        <authorList>
            <person name="Ji X."/>
        </authorList>
    </citation>
    <scope>NUCLEOTIDE SEQUENCE [LARGE SCALE GENOMIC DNA]</scope>
    <source>
        <strain evidence="2 3">BH-SD16</strain>
    </source>
</reference>
<gene>
    <name evidence="2" type="ORF">DC363_12415</name>
</gene>
<dbReference type="OrthoDB" id="7311517at2"/>
<keyword evidence="3" id="KW-1185">Reference proteome</keyword>
<comment type="caution">
    <text evidence="2">The sequence shown here is derived from an EMBL/GenBank/DDBJ whole genome shotgun (WGS) entry which is preliminary data.</text>
</comment>
<evidence type="ECO:0000256" key="1">
    <source>
        <dbReference type="SAM" id="MobiDB-lite"/>
    </source>
</evidence>
<dbReference type="EMBL" id="QCYG01000007">
    <property type="protein sequence ID" value="PVA06109.1"/>
    <property type="molecule type" value="Genomic_DNA"/>
</dbReference>
<evidence type="ECO:0008006" key="4">
    <source>
        <dbReference type="Google" id="ProtNLM"/>
    </source>
</evidence>
<feature type="region of interest" description="Disordered" evidence="1">
    <location>
        <begin position="433"/>
        <end position="499"/>
    </location>
</feature>
<sequence length="782" mass="81319">MSELPSLIVDVEARIDKLERGLARANVAQRKASGTMERRAKQSANRINATYATMGKSVAASFTKMTGPLLAGIAGAATVRSIRETTRAVAQLGDEAKRSGVSLQSFQQWKYVAQQNRVGIDQMIDGLKELNLRGDEFAITGKGPAAEAFDRLGYSADDVARKLEDPSAMLLEIIGRMEGLDTAAQIRIADELFGGSAGEQFVQLLSQGEAGIRRTIGEAQRLGVVLDDEAVAKAAELDRKFAQVEAKVATLFRRGTVSAATYFGVIDGEIADLEANLDRLGQLGAADISPDHGVDNLQDLQGSAIELEAIYSTLTAQSDLLEAELRDISAALLEQGRTGAAMIFSDFANEVSGVTAEFRDGKISADDMTEALHETMGMAAQAAGGLGDVAGVSFDGLVNRLGGVSSAIETVARWAVAAADAVNNIPMASAGADTLGSGNPSDDDLSGGPSNAPKTSPRPRSAPNDIDFGLPPVSISTPSTGSTGGGGGGASARQSDWDRELESIAEETAALRLEAEALLNVTDAQARRGDAMDLARSKADLLNAAVKSGMADTPELRTQIDQLAQEYVAASSAADLAADKIREVQEASQRGAQSITDVFTGMASGALTAEQAVGRLILQILKLSLQKRMMEAAEGATGWLGTVFKVIGGGFAQGGYTGNGGKYEPAGIVHRGEWVFSKQATTAIGADNLAALHSAAQKGYASGGLVGAAKAATASKGGASAATGPITINAPVTVEGSAGTPEQNDDLAKKMAKEMENSMRRTVVTEIGRQMRPGNMLNRGKR</sequence>
<organism evidence="2 3">
    <name type="scientific">Thalassorhabdomicrobium marinisediminis</name>
    <dbReference type="NCBI Taxonomy" id="2170577"/>
    <lineage>
        <taxon>Bacteria</taxon>
        <taxon>Pseudomonadati</taxon>
        <taxon>Pseudomonadota</taxon>
        <taxon>Alphaproteobacteria</taxon>
        <taxon>Rhodobacterales</taxon>
        <taxon>Paracoccaceae</taxon>
        <taxon>Thalassorhabdomicrobium</taxon>
    </lineage>
</organism>
<evidence type="ECO:0000313" key="3">
    <source>
        <dbReference type="Proteomes" id="UP000244817"/>
    </source>
</evidence>
<evidence type="ECO:0000313" key="2">
    <source>
        <dbReference type="EMBL" id="PVA06109.1"/>
    </source>
</evidence>
<accession>A0A2T7FVF2</accession>
<dbReference type="Proteomes" id="UP000244817">
    <property type="component" value="Unassembled WGS sequence"/>
</dbReference>
<dbReference type="RefSeq" id="WP_108641477.1">
    <property type="nucleotide sequence ID" value="NZ_QCYG01000007.1"/>
</dbReference>
<proteinExistence type="predicted"/>
<protein>
    <recommendedName>
        <fullName evidence="4">Phage tail tape measure protein domain-containing protein</fullName>
    </recommendedName>
</protein>
<dbReference type="AlphaFoldDB" id="A0A2T7FVF2"/>
<name>A0A2T7FVF2_9RHOB</name>